<protein>
    <submittedName>
        <fullName evidence="2">Uncharacterized protein</fullName>
    </submittedName>
</protein>
<reference evidence="2 3" key="1">
    <citation type="journal article" date="2024" name="G3 (Bethesda)">
        <title>Genome assembly of Hibiscus sabdariffa L. provides insights into metabolisms of medicinal natural products.</title>
        <authorList>
            <person name="Kim T."/>
        </authorList>
    </citation>
    <scope>NUCLEOTIDE SEQUENCE [LARGE SCALE GENOMIC DNA]</scope>
    <source>
        <strain evidence="2">TK-2024</strain>
        <tissue evidence="2">Old leaves</tissue>
    </source>
</reference>
<evidence type="ECO:0000313" key="3">
    <source>
        <dbReference type="Proteomes" id="UP001472677"/>
    </source>
</evidence>
<sequence length="82" mass="9314">MHNLKRIVLLLFLVSALLLSTSIAGRRSKFVNRLAEEVDAAVEEDDKGEEIHERLLRVNTKDYGKYDPTPALVKPPFKLIPN</sequence>
<name>A0ABR2ENK9_9ROSI</name>
<gene>
    <name evidence="2" type="ORF">V6N12_011033</name>
</gene>
<evidence type="ECO:0000313" key="2">
    <source>
        <dbReference type="EMBL" id="KAK8562969.1"/>
    </source>
</evidence>
<keyword evidence="1" id="KW-0732">Signal</keyword>
<proteinExistence type="predicted"/>
<feature type="signal peptide" evidence="1">
    <location>
        <begin position="1"/>
        <end position="24"/>
    </location>
</feature>
<organism evidence="2 3">
    <name type="scientific">Hibiscus sabdariffa</name>
    <name type="common">roselle</name>
    <dbReference type="NCBI Taxonomy" id="183260"/>
    <lineage>
        <taxon>Eukaryota</taxon>
        <taxon>Viridiplantae</taxon>
        <taxon>Streptophyta</taxon>
        <taxon>Embryophyta</taxon>
        <taxon>Tracheophyta</taxon>
        <taxon>Spermatophyta</taxon>
        <taxon>Magnoliopsida</taxon>
        <taxon>eudicotyledons</taxon>
        <taxon>Gunneridae</taxon>
        <taxon>Pentapetalae</taxon>
        <taxon>rosids</taxon>
        <taxon>malvids</taxon>
        <taxon>Malvales</taxon>
        <taxon>Malvaceae</taxon>
        <taxon>Malvoideae</taxon>
        <taxon>Hibiscus</taxon>
    </lineage>
</organism>
<dbReference type="Proteomes" id="UP001472677">
    <property type="component" value="Unassembled WGS sequence"/>
</dbReference>
<feature type="chain" id="PRO_5045162334" evidence="1">
    <location>
        <begin position="25"/>
        <end position="82"/>
    </location>
</feature>
<evidence type="ECO:0000256" key="1">
    <source>
        <dbReference type="SAM" id="SignalP"/>
    </source>
</evidence>
<comment type="caution">
    <text evidence="2">The sequence shown here is derived from an EMBL/GenBank/DDBJ whole genome shotgun (WGS) entry which is preliminary data.</text>
</comment>
<keyword evidence="3" id="KW-1185">Reference proteome</keyword>
<dbReference type="InterPro" id="IPR038974">
    <property type="entry name" value="CIF1/2"/>
</dbReference>
<dbReference type="PANTHER" id="PTHR35290:SF2">
    <property type="entry name" value="PROTEIN CASPARIAN STRIP INTEGRITY FACTOR 1"/>
    <property type="match status" value="1"/>
</dbReference>
<accession>A0ABR2ENK9</accession>
<dbReference type="EMBL" id="JBBPBM010000012">
    <property type="protein sequence ID" value="KAK8562969.1"/>
    <property type="molecule type" value="Genomic_DNA"/>
</dbReference>
<dbReference type="PANTHER" id="PTHR35290">
    <property type="entry name" value="PROTEIN CASPARIAN STRIP INTEGRITY FACTOR 1-RELATED"/>
    <property type="match status" value="1"/>
</dbReference>